<evidence type="ECO:0000256" key="1">
    <source>
        <dbReference type="SAM" id="Phobius"/>
    </source>
</evidence>
<keyword evidence="1" id="KW-1133">Transmembrane helix</keyword>
<protein>
    <submittedName>
        <fullName evidence="3">Spore maturation protein B</fullName>
    </submittedName>
</protein>
<dbReference type="InterPro" id="IPR052549">
    <property type="entry name" value="SpmB"/>
</dbReference>
<dbReference type="EMBL" id="FOJI01000009">
    <property type="protein sequence ID" value="SEW30581.1"/>
    <property type="molecule type" value="Genomic_DNA"/>
</dbReference>
<reference evidence="3 4" key="1">
    <citation type="submission" date="2016-10" db="EMBL/GenBank/DDBJ databases">
        <authorList>
            <person name="de Groot N.N."/>
        </authorList>
    </citation>
    <scope>NUCLEOTIDE SEQUENCE [LARGE SCALE GENOMIC DNA]</scope>
    <source>
        <strain evidence="3 4">DSM 9179</strain>
    </source>
</reference>
<gene>
    <name evidence="3" type="ORF">SAMN05421659_10966</name>
</gene>
<evidence type="ECO:0000313" key="4">
    <source>
        <dbReference type="Proteomes" id="UP000199701"/>
    </source>
</evidence>
<accession>A0A1I0QSP9</accession>
<keyword evidence="1" id="KW-0812">Transmembrane</keyword>
<sequence length="175" mass="19133">MNRLVYMSQFIIPLVIFYIVGYGMLNKTNVYDDFVEGAKDGMKTVIGIMPTLIGLMVAVGILRSSGFLNFLAHELQYITDKISFPAPLVPVILMRMFSSSAATGLTLDIFKEYGTDSYIGLLTSIIMSCTEAVFYVMSVYFIAAGVKKTRWTLPGALLATVAGIVASVVITKMIV</sequence>
<dbReference type="Proteomes" id="UP000199701">
    <property type="component" value="Unassembled WGS sequence"/>
</dbReference>
<dbReference type="PANTHER" id="PTHR35793">
    <property type="entry name" value="INNER MEMBRANE PROTEIN YJIG"/>
    <property type="match status" value="1"/>
</dbReference>
<name>A0A1I0QSP9_9FIRM</name>
<feature type="domain" description="Nucleoside transporter/FeoB GTPase Gate" evidence="2">
    <location>
        <begin position="46"/>
        <end position="146"/>
    </location>
</feature>
<dbReference type="Pfam" id="PF07670">
    <property type="entry name" value="Gate"/>
    <property type="match status" value="1"/>
</dbReference>
<proteinExistence type="predicted"/>
<feature type="transmembrane region" description="Helical" evidence="1">
    <location>
        <begin position="155"/>
        <end position="174"/>
    </location>
</feature>
<dbReference type="PANTHER" id="PTHR35793:SF2">
    <property type="entry name" value="INNER MEMBRANE PROTEIN YJIG"/>
    <property type="match status" value="1"/>
</dbReference>
<keyword evidence="1" id="KW-0472">Membrane</keyword>
<evidence type="ECO:0000259" key="2">
    <source>
        <dbReference type="Pfam" id="PF07670"/>
    </source>
</evidence>
<dbReference type="STRING" id="99656.SAMN05421659_10966"/>
<evidence type="ECO:0000313" key="3">
    <source>
        <dbReference type="EMBL" id="SEW30581.1"/>
    </source>
</evidence>
<feature type="transmembrane region" description="Helical" evidence="1">
    <location>
        <begin position="45"/>
        <end position="68"/>
    </location>
</feature>
<keyword evidence="4" id="KW-1185">Reference proteome</keyword>
<dbReference type="AlphaFoldDB" id="A0A1I0QSP9"/>
<organism evidence="3 4">
    <name type="scientific">[Clostridium] fimetarium</name>
    <dbReference type="NCBI Taxonomy" id="99656"/>
    <lineage>
        <taxon>Bacteria</taxon>
        <taxon>Bacillati</taxon>
        <taxon>Bacillota</taxon>
        <taxon>Clostridia</taxon>
        <taxon>Lachnospirales</taxon>
        <taxon>Lachnospiraceae</taxon>
    </lineage>
</organism>
<dbReference type="RefSeq" id="WP_092454389.1">
    <property type="nucleotide sequence ID" value="NZ_FOJI01000009.1"/>
</dbReference>
<feature type="transmembrane region" description="Helical" evidence="1">
    <location>
        <begin position="6"/>
        <end position="25"/>
    </location>
</feature>
<dbReference type="InterPro" id="IPR011642">
    <property type="entry name" value="Gate_dom"/>
</dbReference>
<dbReference type="OrthoDB" id="9805623at2"/>
<feature type="transmembrane region" description="Helical" evidence="1">
    <location>
        <begin position="119"/>
        <end position="143"/>
    </location>
</feature>
<feature type="transmembrane region" description="Helical" evidence="1">
    <location>
        <begin position="88"/>
        <end position="107"/>
    </location>
</feature>
<dbReference type="GO" id="GO:0005886">
    <property type="term" value="C:plasma membrane"/>
    <property type="evidence" value="ECO:0007669"/>
    <property type="project" value="TreeGrafter"/>
</dbReference>